<dbReference type="InterPro" id="IPR028995">
    <property type="entry name" value="Glyco_hydro_57/38_cen_sf"/>
</dbReference>
<evidence type="ECO:0000256" key="4">
    <source>
        <dbReference type="ARBA" id="ARBA00022801"/>
    </source>
</evidence>
<dbReference type="EnsemblMetazoa" id="MESCA011430-RA">
    <property type="protein sequence ID" value="MESCA011430-PA"/>
    <property type="gene ID" value="MESCA011430"/>
</dbReference>
<evidence type="ECO:0000256" key="1">
    <source>
        <dbReference type="ARBA" id="ARBA00001947"/>
    </source>
</evidence>
<reference evidence="10" key="1">
    <citation type="submission" date="2013-02" db="EMBL/GenBank/DDBJ databases">
        <authorList>
            <person name="Hughes D."/>
        </authorList>
    </citation>
    <scope>NUCLEOTIDE SEQUENCE</scope>
    <source>
        <strain>Durham</strain>
        <strain evidence="10">NC isolate 2 -- Noor lab</strain>
    </source>
</reference>
<dbReference type="SUPFAM" id="SSF88688">
    <property type="entry name" value="Families 57/38 glycoside transferase middle domain"/>
    <property type="match status" value="1"/>
</dbReference>
<dbReference type="Gene3D" id="2.70.98.30">
    <property type="entry name" value="Golgi alpha-mannosidase II, domain 4"/>
    <property type="match status" value="1"/>
</dbReference>
<dbReference type="InterPro" id="IPR027291">
    <property type="entry name" value="Glyco_hydro_38_N_sf"/>
</dbReference>
<dbReference type="GO" id="GO:0000139">
    <property type="term" value="C:Golgi membrane"/>
    <property type="evidence" value="ECO:0007669"/>
    <property type="project" value="TreeGrafter"/>
</dbReference>
<dbReference type="AlphaFoldDB" id="T1H555"/>
<name>T1H555_MEGSC</name>
<dbReference type="InterPro" id="IPR000602">
    <property type="entry name" value="Glyco_hydro_38_N"/>
</dbReference>
<evidence type="ECO:0000256" key="5">
    <source>
        <dbReference type="ARBA" id="ARBA00022833"/>
    </source>
</evidence>
<comment type="similarity">
    <text evidence="2">Belongs to the glycosyl hydrolase 38 family.</text>
</comment>
<dbReference type="InterPro" id="IPR050843">
    <property type="entry name" value="Glycosyl_Hydrlase_38"/>
</dbReference>
<evidence type="ECO:0000313" key="9">
    <source>
        <dbReference type="EnsemblMetazoa" id="MESCA011430-PA"/>
    </source>
</evidence>
<dbReference type="GO" id="GO:0004559">
    <property type="term" value="F:alpha-mannosidase activity"/>
    <property type="evidence" value="ECO:0007669"/>
    <property type="project" value="InterPro"/>
</dbReference>
<keyword evidence="6" id="KW-0326">Glycosidase</keyword>
<dbReference type="PANTHER" id="PTHR11607:SF70">
    <property type="entry name" value="ALPHA-MANNOSIDASE"/>
    <property type="match status" value="1"/>
</dbReference>
<dbReference type="PANTHER" id="PTHR11607">
    <property type="entry name" value="ALPHA-MANNOSIDASE"/>
    <property type="match status" value="1"/>
</dbReference>
<evidence type="ECO:0000256" key="3">
    <source>
        <dbReference type="ARBA" id="ARBA00022723"/>
    </source>
</evidence>
<keyword evidence="3" id="KW-0479">Metal-binding</keyword>
<dbReference type="InterPro" id="IPR015341">
    <property type="entry name" value="Glyco_hydro_38_cen"/>
</dbReference>
<evidence type="ECO:0000256" key="2">
    <source>
        <dbReference type="ARBA" id="ARBA00009792"/>
    </source>
</evidence>
<dbReference type="OMA" id="GDPPEFY"/>
<feature type="transmembrane region" description="Helical" evidence="7">
    <location>
        <begin position="12"/>
        <end position="30"/>
    </location>
</feature>
<proteinExistence type="inferred from homology"/>
<accession>T1H555</accession>
<dbReference type="Pfam" id="PF07748">
    <property type="entry name" value="Glyco_hydro_38C"/>
    <property type="match status" value="1"/>
</dbReference>
<dbReference type="InterPro" id="IPR011330">
    <property type="entry name" value="Glyco_hydro/deAcase_b/a-brl"/>
</dbReference>
<feature type="domain" description="Glycoside hydrolase family 38 central" evidence="8">
    <location>
        <begin position="472"/>
        <end position="527"/>
    </location>
</feature>
<dbReference type="HOGENOM" id="CLU_004690_1_0_1"/>
<dbReference type="FunFam" id="3.20.110.10:FF:000007">
    <property type="entry name" value="Alpha-mannosidase"/>
    <property type="match status" value="1"/>
</dbReference>
<dbReference type="GO" id="GO:0006491">
    <property type="term" value="P:N-glycan processing"/>
    <property type="evidence" value="ECO:0007669"/>
    <property type="project" value="TreeGrafter"/>
</dbReference>
<evidence type="ECO:0000259" key="8">
    <source>
        <dbReference type="SMART" id="SM00872"/>
    </source>
</evidence>
<dbReference type="InterPro" id="IPR011682">
    <property type="entry name" value="Glyco_hydro_38_C"/>
</dbReference>
<dbReference type="Pfam" id="PF09261">
    <property type="entry name" value="Alpha-mann_mid"/>
    <property type="match status" value="1"/>
</dbReference>
<evidence type="ECO:0000256" key="7">
    <source>
        <dbReference type="SAM" id="Phobius"/>
    </source>
</evidence>
<dbReference type="SUPFAM" id="SSF88713">
    <property type="entry name" value="Glycoside hydrolase/deacetylase"/>
    <property type="match status" value="1"/>
</dbReference>
<dbReference type="Proteomes" id="UP000015102">
    <property type="component" value="Unassembled WGS sequence"/>
</dbReference>
<keyword evidence="4" id="KW-0378">Hydrolase</keyword>
<keyword evidence="7" id="KW-1133">Transmembrane helix</keyword>
<reference evidence="9" key="2">
    <citation type="submission" date="2015-06" db="UniProtKB">
        <authorList>
            <consortium name="EnsemblMetazoa"/>
        </authorList>
    </citation>
    <scope>IDENTIFICATION</scope>
</reference>
<organism evidence="9 10">
    <name type="scientific">Megaselia scalaris</name>
    <name type="common">Humpbacked fly</name>
    <name type="synonym">Phora scalaris</name>
    <dbReference type="NCBI Taxonomy" id="36166"/>
    <lineage>
        <taxon>Eukaryota</taxon>
        <taxon>Metazoa</taxon>
        <taxon>Ecdysozoa</taxon>
        <taxon>Arthropoda</taxon>
        <taxon>Hexapoda</taxon>
        <taxon>Insecta</taxon>
        <taxon>Pterygota</taxon>
        <taxon>Neoptera</taxon>
        <taxon>Endopterygota</taxon>
        <taxon>Diptera</taxon>
        <taxon>Brachycera</taxon>
        <taxon>Muscomorpha</taxon>
        <taxon>Platypezoidea</taxon>
        <taxon>Phoridae</taxon>
        <taxon>Megaseliini</taxon>
        <taxon>Megaselia</taxon>
    </lineage>
</organism>
<keyword evidence="10" id="KW-1185">Reference proteome</keyword>
<dbReference type="GO" id="GO:0046872">
    <property type="term" value="F:metal ion binding"/>
    <property type="evidence" value="ECO:0007669"/>
    <property type="project" value="UniProtKB-KW"/>
</dbReference>
<keyword evidence="5" id="KW-0862">Zinc</keyword>
<dbReference type="EMBL" id="CAQQ02176131">
    <property type="status" value="NOT_ANNOTATED_CDS"/>
    <property type="molecule type" value="Genomic_DNA"/>
</dbReference>
<dbReference type="EMBL" id="CAQQ02176130">
    <property type="status" value="NOT_ANNOTATED_CDS"/>
    <property type="molecule type" value="Genomic_DNA"/>
</dbReference>
<dbReference type="SUPFAM" id="SSF74650">
    <property type="entry name" value="Galactose mutarotase-like"/>
    <property type="match status" value="1"/>
</dbReference>
<dbReference type="Gene3D" id="3.20.110.10">
    <property type="entry name" value="Glycoside hydrolase 38, N terminal domain"/>
    <property type="match status" value="1"/>
</dbReference>
<dbReference type="GO" id="GO:0006013">
    <property type="term" value="P:mannose metabolic process"/>
    <property type="evidence" value="ECO:0007669"/>
    <property type="project" value="InterPro"/>
</dbReference>
<dbReference type="InterPro" id="IPR037094">
    <property type="entry name" value="Glyco_hydro_38_cen_sf"/>
</dbReference>
<comment type="cofactor">
    <cofactor evidence="1">
        <name>Zn(2+)</name>
        <dbReference type="ChEBI" id="CHEBI:29105"/>
    </cofactor>
</comment>
<dbReference type="EMBL" id="CAQQ02176129">
    <property type="status" value="NOT_ANNOTATED_CDS"/>
    <property type="molecule type" value="Genomic_DNA"/>
</dbReference>
<evidence type="ECO:0000256" key="6">
    <source>
        <dbReference type="ARBA" id="ARBA00023295"/>
    </source>
</evidence>
<dbReference type="GO" id="GO:0030246">
    <property type="term" value="F:carbohydrate binding"/>
    <property type="evidence" value="ECO:0007669"/>
    <property type="project" value="InterPro"/>
</dbReference>
<keyword evidence="7" id="KW-0472">Membrane</keyword>
<evidence type="ECO:0000313" key="10">
    <source>
        <dbReference type="Proteomes" id="UP000015102"/>
    </source>
</evidence>
<protein>
    <recommendedName>
        <fullName evidence="8">Glycoside hydrolase family 38 central domain-containing protein</fullName>
    </recommendedName>
</protein>
<dbReference type="STRING" id="36166.T1H555"/>
<dbReference type="Pfam" id="PF01074">
    <property type="entry name" value="Glyco_hydro_38N"/>
    <property type="match status" value="1"/>
</dbReference>
<sequence>MTLKIFRRGSARCIGLLSAFITILLCLYYISMGQPSTSPKDYHSLGQTGKFDSSHQSKKHDSFKLALEKRENSNKSHRKPEWKHCSQLHDRTTNITTYNEFSKFDFQPEWIRTKEYWDKTFEDKFERIKSDPRRPPLKVIIVPHSHNDPGWLKTFVNYFQSDSRNIINSIVSKMQEYQDMTFIWSEISFLQMWWDQAHPSKQRAFKKLVHSGRLEITTGGWVMTDEANAHYYAMLDQLIEGHQWLKTNLNITPSVGWSIDPFGHGSTVPFLLSGSNFDGTIIQRIHYSWKQWFAKHQSGDFTWMPFWEENGHRDPERSLLTHNMPYDIYSIKHSCGPHPFICLNFDFRKVPGEYTEYSVKAQFITDDNVQEKAQLLLEQYSRTASLFPHNVALIPLGDDFRYNKETEFDQQYLNYKKLIDYIQKNKETYNVDIGFGTPKQYFEEIKKRTKNFPTLKGDFFVYSDIFSSGQPAYWSGYFTTRPFYKMLSSELEHNLRSSRRNLGLFQHHDAITGTSKAAVMRDYGLRLFQSIQDVVKLQESAIELLIQNGTENHNFLLSELERSQFNKVPEKTPVIIGEDGEGTFTVFNSLAQSRTEVITIRSSSADVKTVTRKNEGKPRQCAIKFAGYKSAQFHSGAYLFKTDPEQHEAEKDVFEQYDMIWIFITSGLIASDVTVVYGQFLSHTVRIFNTNTHLDKAIYIENDVDFEPPPKNRETELFMRFVTDIENGGELPEFYTDQNGFQFLKRTKVPSIGIEGNYFPITSAAFIQDSSVRMTLLTTHAQGAASLEPGYLEVMLDRRTLYDDYRGMGEGVVDSRLTRQKFWLLIEDMPENTPVEGQYQVPSLFSNHFSNNLRFPPNIYFTEVFDLKKPSALKSKITLLEQQFPCDLHLLNLRTLTDPQLPLFPSQSALIVLHRQGYDCSMSNSNICTEKISVVFQIHF</sequence>
<keyword evidence="7" id="KW-0812">Transmembrane</keyword>
<dbReference type="Gene3D" id="1.20.1270.50">
    <property type="entry name" value="Glycoside hydrolase family 38, central domain"/>
    <property type="match status" value="2"/>
</dbReference>
<dbReference type="CDD" id="cd10809">
    <property type="entry name" value="GH38N_AMII_GMII_SfManIII_like"/>
    <property type="match status" value="1"/>
</dbReference>
<dbReference type="InterPro" id="IPR011013">
    <property type="entry name" value="Gal_mutarotase_sf_dom"/>
</dbReference>
<dbReference type="SMART" id="SM00872">
    <property type="entry name" value="Alpha-mann_mid"/>
    <property type="match status" value="1"/>
</dbReference>